<evidence type="ECO:0000313" key="3">
    <source>
        <dbReference type="Proteomes" id="UP001302719"/>
    </source>
</evidence>
<organism evidence="2 3">
    <name type="scientific">Candidatus Nitrospira allomarina</name>
    <dbReference type="NCBI Taxonomy" id="3020900"/>
    <lineage>
        <taxon>Bacteria</taxon>
        <taxon>Pseudomonadati</taxon>
        <taxon>Nitrospirota</taxon>
        <taxon>Nitrospiria</taxon>
        <taxon>Nitrospirales</taxon>
        <taxon>Nitrospiraceae</taxon>
        <taxon>Nitrospira</taxon>
    </lineage>
</organism>
<keyword evidence="3" id="KW-1185">Reference proteome</keyword>
<dbReference type="AlphaFoldDB" id="A0AA96GGE5"/>
<protein>
    <submittedName>
        <fullName evidence="2">Cupin domain-containing protein</fullName>
    </submittedName>
</protein>
<dbReference type="InterPro" id="IPR013096">
    <property type="entry name" value="Cupin_2"/>
</dbReference>
<accession>A0AA96GGE5</accession>
<name>A0AA96GGE5_9BACT</name>
<sequence>MESRPTIDRAIVAKNWHARGFSCGVWIDHAGREWRAATQDMEEIFMAMSGELELEIAGERIQPSVGKEVLIPSGAPYTIRNIGGTTARWLYGQKRSPSAPLQPVELNRDLIHTPL</sequence>
<reference evidence="2 3" key="1">
    <citation type="submission" date="2023-01" db="EMBL/GenBank/DDBJ databases">
        <title>Cultivation and genomic characterization of new, ubiquitous marine nitrite-oxidizing bacteria from the Nitrospirales.</title>
        <authorList>
            <person name="Mueller A.J."/>
            <person name="Daebeler A."/>
            <person name="Herbold C.W."/>
            <person name="Kirkegaard R.H."/>
            <person name="Daims H."/>
        </authorList>
    </citation>
    <scope>NUCLEOTIDE SEQUENCE [LARGE SCALE GENOMIC DNA]</scope>
    <source>
        <strain evidence="2 3">VA</strain>
    </source>
</reference>
<evidence type="ECO:0000313" key="2">
    <source>
        <dbReference type="EMBL" id="WNM59600.1"/>
    </source>
</evidence>
<gene>
    <name evidence="2" type="ORF">PP769_07560</name>
</gene>
<dbReference type="EMBL" id="CP116967">
    <property type="protein sequence ID" value="WNM59600.1"/>
    <property type="molecule type" value="Genomic_DNA"/>
</dbReference>
<dbReference type="Pfam" id="PF07883">
    <property type="entry name" value="Cupin_2"/>
    <property type="match status" value="1"/>
</dbReference>
<dbReference type="Gene3D" id="2.60.120.10">
    <property type="entry name" value="Jelly Rolls"/>
    <property type="match status" value="1"/>
</dbReference>
<dbReference type="RefSeq" id="WP_312646379.1">
    <property type="nucleotide sequence ID" value="NZ_CP116967.1"/>
</dbReference>
<dbReference type="SUPFAM" id="SSF51182">
    <property type="entry name" value="RmlC-like cupins"/>
    <property type="match status" value="1"/>
</dbReference>
<dbReference type="Proteomes" id="UP001302719">
    <property type="component" value="Chromosome"/>
</dbReference>
<feature type="domain" description="Cupin type-2" evidence="1">
    <location>
        <begin position="39"/>
        <end position="90"/>
    </location>
</feature>
<dbReference type="InterPro" id="IPR011051">
    <property type="entry name" value="RmlC_Cupin_sf"/>
</dbReference>
<dbReference type="KEGG" id="nall:PP769_07560"/>
<dbReference type="InterPro" id="IPR014710">
    <property type="entry name" value="RmlC-like_jellyroll"/>
</dbReference>
<evidence type="ECO:0000259" key="1">
    <source>
        <dbReference type="Pfam" id="PF07883"/>
    </source>
</evidence>
<proteinExistence type="predicted"/>